<dbReference type="AlphaFoldDB" id="A0A4Q7TZ45"/>
<evidence type="ECO:0000313" key="1">
    <source>
        <dbReference type="EMBL" id="RZT66424.1"/>
    </source>
</evidence>
<reference evidence="1 2" key="1">
    <citation type="journal article" date="2015" name="Stand. Genomic Sci.">
        <title>Genomic Encyclopedia of Bacterial and Archaeal Type Strains, Phase III: the genomes of soil and plant-associated and newly described type strains.</title>
        <authorList>
            <person name="Whitman W.B."/>
            <person name="Woyke T."/>
            <person name="Klenk H.P."/>
            <person name="Zhou Y."/>
            <person name="Lilburn T.G."/>
            <person name="Beck B.J."/>
            <person name="De Vos P."/>
            <person name="Vandamme P."/>
            <person name="Eisen J.A."/>
            <person name="Garrity G."/>
            <person name="Hugenholtz P."/>
            <person name="Kyrpides N.C."/>
        </authorList>
    </citation>
    <scope>NUCLEOTIDE SEQUENCE [LARGE SCALE GENOMIC DNA]</scope>
    <source>
        <strain evidence="1 2">AC4r</strain>
    </source>
</reference>
<dbReference type="EMBL" id="SGXT01000004">
    <property type="protein sequence ID" value="RZT66424.1"/>
    <property type="molecule type" value="Genomic_DNA"/>
</dbReference>
<comment type="caution">
    <text evidence="1">The sequence shown here is derived from an EMBL/GenBank/DDBJ whole genome shotgun (WGS) entry which is preliminary data.</text>
</comment>
<organism evidence="1 2">
    <name type="scientific">Microcella alkaliphila</name>
    <dbReference type="NCBI Taxonomy" id="279828"/>
    <lineage>
        <taxon>Bacteria</taxon>
        <taxon>Bacillati</taxon>
        <taxon>Actinomycetota</taxon>
        <taxon>Actinomycetes</taxon>
        <taxon>Micrococcales</taxon>
        <taxon>Microbacteriaceae</taxon>
        <taxon>Microcella</taxon>
    </lineage>
</organism>
<keyword evidence="2" id="KW-1185">Reference proteome</keyword>
<proteinExistence type="predicted"/>
<accession>A0A4Q7TZ45</accession>
<sequence length="202" mass="21613">MDITTRAAAQQLGVSQRQVQRLAQSGRVTHRTVAGRTIVSGRSLVALSRSATRGRRWNDETVRAACELLEHGNTELIRGSQRSRLRARLRGVSAAELALHVLGGRVTLWRATGQSVSTMVETDAADGLSSTGEGLSVKVTEDAAALARRSRLLADNDGNLLVVELATTAPGIVADITQYAYGDERTSSAARRRIEARQAALA</sequence>
<dbReference type="RefSeq" id="WP_130280009.1">
    <property type="nucleotide sequence ID" value="NZ_SGXT01000004.1"/>
</dbReference>
<dbReference type="OrthoDB" id="5118497at2"/>
<protein>
    <recommendedName>
        <fullName evidence="3">Helix-turn-helix domain-containing protein</fullName>
    </recommendedName>
</protein>
<evidence type="ECO:0008006" key="3">
    <source>
        <dbReference type="Google" id="ProtNLM"/>
    </source>
</evidence>
<gene>
    <name evidence="1" type="ORF">EV140_0098</name>
</gene>
<evidence type="ECO:0000313" key="2">
    <source>
        <dbReference type="Proteomes" id="UP000292408"/>
    </source>
</evidence>
<dbReference type="Proteomes" id="UP000292408">
    <property type="component" value="Unassembled WGS sequence"/>
</dbReference>
<name>A0A4Q7TZ45_9MICO</name>